<dbReference type="PIRSF" id="PIRSF037532">
    <property type="entry name" value="STHK_NtrY"/>
    <property type="match status" value="1"/>
</dbReference>
<gene>
    <name evidence="18" type="ORF">CW354_21995</name>
</gene>
<evidence type="ECO:0000256" key="3">
    <source>
        <dbReference type="ARBA" id="ARBA00012438"/>
    </source>
</evidence>
<keyword evidence="13 14" id="KW-0472">Membrane</keyword>
<keyword evidence="7 14" id="KW-0812">Transmembrane</keyword>
<evidence type="ECO:0000313" key="19">
    <source>
        <dbReference type="Proteomes" id="UP000239504"/>
    </source>
</evidence>
<protein>
    <recommendedName>
        <fullName evidence="3">histidine kinase</fullName>
        <ecNumber evidence="3">2.7.13.3</ecNumber>
    </recommendedName>
</protein>
<dbReference type="InterPro" id="IPR003661">
    <property type="entry name" value="HisK_dim/P_dom"/>
</dbReference>
<accession>A0A2S7JZC5</accession>
<dbReference type="CDD" id="cd00082">
    <property type="entry name" value="HisKA"/>
    <property type="match status" value="1"/>
</dbReference>
<organism evidence="18 19">
    <name type="scientific">Hyphococcus luteus</name>
    <dbReference type="NCBI Taxonomy" id="2058213"/>
    <lineage>
        <taxon>Bacteria</taxon>
        <taxon>Pseudomonadati</taxon>
        <taxon>Pseudomonadota</taxon>
        <taxon>Alphaproteobacteria</taxon>
        <taxon>Parvularculales</taxon>
        <taxon>Parvularculaceae</taxon>
        <taxon>Hyphococcus</taxon>
    </lineage>
</organism>
<evidence type="ECO:0000256" key="2">
    <source>
        <dbReference type="ARBA" id="ARBA00004651"/>
    </source>
</evidence>
<keyword evidence="12" id="KW-0902">Two-component regulatory system</keyword>
<dbReference type="Gene3D" id="3.30.565.10">
    <property type="entry name" value="Histidine kinase-like ATPase, C-terminal domain"/>
    <property type="match status" value="1"/>
</dbReference>
<feature type="domain" description="Histidine kinase" evidence="15">
    <location>
        <begin position="524"/>
        <end position="746"/>
    </location>
</feature>
<dbReference type="Pfam" id="PF00512">
    <property type="entry name" value="HisKA"/>
    <property type="match status" value="1"/>
</dbReference>
<keyword evidence="10" id="KW-0067">ATP-binding</keyword>
<evidence type="ECO:0000256" key="11">
    <source>
        <dbReference type="ARBA" id="ARBA00022989"/>
    </source>
</evidence>
<dbReference type="Pfam" id="PF19312">
    <property type="entry name" value="NtrY_N"/>
    <property type="match status" value="1"/>
</dbReference>
<dbReference type="Pfam" id="PF00672">
    <property type="entry name" value="HAMP"/>
    <property type="match status" value="1"/>
</dbReference>
<dbReference type="SUPFAM" id="SSF55785">
    <property type="entry name" value="PYP-like sensor domain (PAS domain)"/>
    <property type="match status" value="1"/>
</dbReference>
<evidence type="ECO:0000313" key="18">
    <source>
        <dbReference type="EMBL" id="PQA85609.1"/>
    </source>
</evidence>
<dbReference type="PRINTS" id="PR00344">
    <property type="entry name" value="BCTRLSENSOR"/>
</dbReference>
<evidence type="ECO:0000256" key="13">
    <source>
        <dbReference type="ARBA" id="ARBA00023136"/>
    </source>
</evidence>
<dbReference type="Pfam" id="PF00989">
    <property type="entry name" value="PAS"/>
    <property type="match status" value="1"/>
</dbReference>
<dbReference type="InterPro" id="IPR035965">
    <property type="entry name" value="PAS-like_dom_sf"/>
</dbReference>
<dbReference type="CDD" id="cd06225">
    <property type="entry name" value="HAMP"/>
    <property type="match status" value="1"/>
</dbReference>
<evidence type="ECO:0000256" key="12">
    <source>
        <dbReference type="ARBA" id="ARBA00023012"/>
    </source>
</evidence>
<dbReference type="InterPro" id="IPR003660">
    <property type="entry name" value="HAMP_dom"/>
</dbReference>
<dbReference type="PANTHER" id="PTHR43065">
    <property type="entry name" value="SENSOR HISTIDINE KINASE"/>
    <property type="match status" value="1"/>
</dbReference>
<proteinExistence type="predicted"/>
<dbReference type="EMBL" id="PJCH01000017">
    <property type="protein sequence ID" value="PQA85609.1"/>
    <property type="molecule type" value="Genomic_DNA"/>
</dbReference>
<dbReference type="SUPFAM" id="SSF158472">
    <property type="entry name" value="HAMP domain-like"/>
    <property type="match status" value="1"/>
</dbReference>
<dbReference type="SUPFAM" id="SSF47384">
    <property type="entry name" value="Homodimeric domain of signal transducing histidine kinase"/>
    <property type="match status" value="1"/>
</dbReference>
<dbReference type="InterPro" id="IPR003594">
    <property type="entry name" value="HATPase_dom"/>
</dbReference>
<keyword evidence="19" id="KW-1185">Reference proteome</keyword>
<evidence type="ECO:0000256" key="14">
    <source>
        <dbReference type="SAM" id="Phobius"/>
    </source>
</evidence>
<keyword evidence="4" id="KW-1003">Cell membrane</keyword>
<sequence length="757" mass="83541">MELSSLTQNQGDKDNSSRRFIPQWALSNTTAAAALFGAGAVAFFTTWFLMSPLVERVDRSFLMWMIIGNIVIAAGFALLVGVRLFHVWSSRRNQLAGSRTHIQLVGIFSALAVVPAVIAFLFAFTILRASLNDVFSERIDRYQETARDLARGLIDFNSSEAQQTIREVAYDIHRQEEAGIGFEQTPISFRRYIFAQAQIRGLSALYLMDGDMNLLVRAELEPGNYTLPSADIFRKIAENPAPGGPFFFGVNNDETYDMFRGTLPIEDYGGGYLIAYYRIDPQTTARIISARQVVEDWEEAKLGRARLERVFLAGYVVLAIIILFGAIWLALWAATRFVQPIGRLVNMAERVSGGELGARVEVHKEDGELGALARSMNHMTAQLQTQRDDLIDTNRQFDERRRFTEAVLSGVSAGVIGLAADGRITIANKSAAELLGEDPGKLTGQNIKEIMPELAGLLEQSEQSSYAEVGNQIDIARHGRVRTLNVRVVKDLAGEGGRYVATFDDITQLISAQRNAAWGDVARRIAHEIKNPLTPIQLSAERLRRKYRSEIQSNPDVFERCTETIIRQVSDIGRMVDEFSSFARMPKPVINSEDLRELVKAAVFPQKVAFPDVEFTVEGLDAPAYVECDGRLIVQALSNLLKNAAESIGARIAEDEDGVPGRIVVRIENDGPLSRVHITDNGIGLPKEERHRLAEPYMTTRAKGTGLGLAIVKKVAEEHGGSLEFADDQSLGPTGARITMSLLREKTGAAAQVAAAE</sequence>
<dbReference type="SUPFAM" id="SSF55874">
    <property type="entry name" value="ATPase domain of HSP90 chaperone/DNA topoisomerase II/histidine kinase"/>
    <property type="match status" value="1"/>
</dbReference>
<dbReference type="InterPro" id="IPR017232">
    <property type="entry name" value="NtrY"/>
</dbReference>
<evidence type="ECO:0000256" key="9">
    <source>
        <dbReference type="ARBA" id="ARBA00022777"/>
    </source>
</evidence>
<keyword evidence="5" id="KW-0597">Phosphoprotein</keyword>
<dbReference type="SMART" id="SM00091">
    <property type="entry name" value="PAS"/>
    <property type="match status" value="1"/>
</dbReference>
<comment type="catalytic activity">
    <reaction evidence="1">
        <text>ATP + protein L-histidine = ADP + protein N-phospho-L-histidine.</text>
        <dbReference type="EC" id="2.7.13.3"/>
    </reaction>
</comment>
<dbReference type="NCBIfam" id="TIGR00229">
    <property type="entry name" value="sensory_box"/>
    <property type="match status" value="1"/>
</dbReference>
<evidence type="ECO:0000259" key="15">
    <source>
        <dbReference type="PROSITE" id="PS50109"/>
    </source>
</evidence>
<evidence type="ECO:0000256" key="1">
    <source>
        <dbReference type="ARBA" id="ARBA00000085"/>
    </source>
</evidence>
<evidence type="ECO:0000256" key="4">
    <source>
        <dbReference type="ARBA" id="ARBA00022475"/>
    </source>
</evidence>
<keyword evidence="11 14" id="KW-1133">Transmembrane helix</keyword>
<feature type="transmembrane region" description="Helical" evidence="14">
    <location>
        <begin position="102"/>
        <end position="127"/>
    </location>
</feature>
<reference evidence="18 19" key="1">
    <citation type="submission" date="2017-12" db="EMBL/GenBank/DDBJ databases">
        <authorList>
            <person name="Hurst M.R.H."/>
        </authorList>
    </citation>
    <scope>NUCLEOTIDE SEQUENCE [LARGE SCALE GENOMIC DNA]</scope>
    <source>
        <strain evidence="18 19">SY-3-19</strain>
    </source>
</reference>
<evidence type="ECO:0000256" key="10">
    <source>
        <dbReference type="ARBA" id="ARBA00022840"/>
    </source>
</evidence>
<keyword evidence="6" id="KW-0808">Transferase</keyword>
<evidence type="ECO:0000256" key="6">
    <source>
        <dbReference type="ARBA" id="ARBA00022679"/>
    </source>
</evidence>
<dbReference type="InterPro" id="IPR000014">
    <property type="entry name" value="PAS"/>
</dbReference>
<dbReference type="GO" id="GO:0006355">
    <property type="term" value="P:regulation of DNA-templated transcription"/>
    <property type="evidence" value="ECO:0007669"/>
    <property type="project" value="InterPro"/>
</dbReference>
<evidence type="ECO:0000256" key="8">
    <source>
        <dbReference type="ARBA" id="ARBA00022741"/>
    </source>
</evidence>
<evidence type="ECO:0000259" key="17">
    <source>
        <dbReference type="PROSITE" id="PS50885"/>
    </source>
</evidence>
<dbReference type="AlphaFoldDB" id="A0A2S7JZC5"/>
<dbReference type="GO" id="GO:0005886">
    <property type="term" value="C:plasma membrane"/>
    <property type="evidence" value="ECO:0007669"/>
    <property type="project" value="UniProtKB-SubCell"/>
</dbReference>
<comment type="subcellular location">
    <subcellularLocation>
        <location evidence="2">Cell membrane</location>
        <topology evidence="2">Multi-pass membrane protein</topology>
    </subcellularLocation>
</comment>
<comment type="caution">
    <text evidence="18">The sequence shown here is derived from an EMBL/GenBank/DDBJ whole genome shotgun (WGS) entry which is preliminary data.</text>
</comment>
<feature type="transmembrane region" description="Helical" evidence="14">
    <location>
        <begin position="30"/>
        <end position="49"/>
    </location>
</feature>
<dbReference type="Gene3D" id="3.30.450.20">
    <property type="entry name" value="PAS domain"/>
    <property type="match status" value="1"/>
</dbReference>
<evidence type="ECO:0000259" key="16">
    <source>
        <dbReference type="PROSITE" id="PS50112"/>
    </source>
</evidence>
<dbReference type="Gene3D" id="1.10.287.130">
    <property type="match status" value="1"/>
</dbReference>
<dbReference type="PANTHER" id="PTHR43065:SF10">
    <property type="entry name" value="PEROXIDE STRESS-ACTIVATED HISTIDINE KINASE MAK3"/>
    <property type="match status" value="1"/>
</dbReference>
<name>A0A2S7JZC5_9PROT</name>
<dbReference type="InterPro" id="IPR036097">
    <property type="entry name" value="HisK_dim/P_sf"/>
</dbReference>
<dbReference type="PROSITE" id="PS50109">
    <property type="entry name" value="HIS_KIN"/>
    <property type="match status" value="1"/>
</dbReference>
<dbReference type="SMART" id="SM00387">
    <property type="entry name" value="HATPase_c"/>
    <property type="match status" value="1"/>
</dbReference>
<dbReference type="Gene3D" id="6.10.340.10">
    <property type="match status" value="1"/>
</dbReference>
<dbReference type="GO" id="GO:0000155">
    <property type="term" value="F:phosphorelay sensor kinase activity"/>
    <property type="evidence" value="ECO:0007669"/>
    <property type="project" value="InterPro"/>
</dbReference>
<keyword evidence="8" id="KW-0547">Nucleotide-binding</keyword>
<dbReference type="EC" id="2.7.13.3" evidence="3"/>
<dbReference type="GO" id="GO:0005524">
    <property type="term" value="F:ATP binding"/>
    <property type="evidence" value="ECO:0007669"/>
    <property type="project" value="UniProtKB-KW"/>
</dbReference>
<evidence type="ECO:0000256" key="5">
    <source>
        <dbReference type="ARBA" id="ARBA00022553"/>
    </source>
</evidence>
<dbReference type="PROSITE" id="PS50112">
    <property type="entry name" value="PAS"/>
    <property type="match status" value="1"/>
</dbReference>
<keyword evidence="9" id="KW-0418">Kinase</keyword>
<dbReference type="CDD" id="cd00130">
    <property type="entry name" value="PAS"/>
    <property type="match status" value="1"/>
</dbReference>
<feature type="transmembrane region" description="Helical" evidence="14">
    <location>
        <begin position="310"/>
        <end position="334"/>
    </location>
</feature>
<dbReference type="PROSITE" id="PS50885">
    <property type="entry name" value="HAMP"/>
    <property type="match status" value="1"/>
</dbReference>
<feature type="domain" description="PAS" evidence="16">
    <location>
        <begin position="400"/>
        <end position="453"/>
    </location>
</feature>
<dbReference type="Pfam" id="PF02518">
    <property type="entry name" value="HATPase_c"/>
    <property type="match status" value="1"/>
</dbReference>
<feature type="transmembrane region" description="Helical" evidence="14">
    <location>
        <begin position="61"/>
        <end position="82"/>
    </location>
</feature>
<evidence type="ECO:0000256" key="7">
    <source>
        <dbReference type="ARBA" id="ARBA00022692"/>
    </source>
</evidence>
<dbReference type="InterPro" id="IPR013767">
    <property type="entry name" value="PAS_fold"/>
</dbReference>
<dbReference type="InterPro" id="IPR004358">
    <property type="entry name" value="Sig_transdc_His_kin-like_C"/>
</dbReference>
<dbReference type="SMART" id="SM00304">
    <property type="entry name" value="HAMP"/>
    <property type="match status" value="1"/>
</dbReference>
<dbReference type="InterPro" id="IPR036890">
    <property type="entry name" value="HATPase_C_sf"/>
</dbReference>
<dbReference type="InterPro" id="IPR045671">
    <property type="entry name" value="NtrY-like_N"/>
</dbReference>
<dbReference type="Proteomes" id="UP000239504">
    <property type="component" value="Unassembled WGS sequence"/>
</dbReference>
<dbReference type="SMART" id="SM00388">
    <property type="entry name" value="HisKA"/>
    <property type="match status" value="1"/>
</dbReference>
<feature type="domain" description="HAMP" evidence="17">
    <location>
        <begin position="335"/>
        <end position="388"/>
    </location>
</feature>
<dbReference type="InterPro" id="IPR005467">
    <property type="entry name" value="His_kinase_dom"/>
</dbReference>
<dbReference type="FunFam" id="1.10.287.130:FF:000107">
    <property type="entry name" value="Sensor histidine kinase YycG"/>
    <property type="match status" value="1"/>
</dbReference>